<dbReference type="SMART" id="SM00530">
    <property type="entry name" value="HTH_XRE"/>
    <property type="match status" value="1"/>
</dbReference>
<sequence>MADEPKSGAALLGDEVRAWRKGKGLSQRELGDAAHYGQQYVAKVEAGERLASETFVTACDAVFGTPGSFARLRRRIVQGAFSDWFEPFVKLEKRATTIYDYSVGFIWGLLQTESYAEAIFRKAHPCDDPDVTAAKVAKRLERREVLRAENPPLLWSVMDESCLRRRVGSARVMAEQLAHLLEVCSPPSTVTLQILPFASGTPAWYIPFTLMRFGPDEDDVLYQEDMGVGQLVDSADMLADARTFFDRLRADALSPEASLTMIREVMEEWKA</sequence>
<gene>
    <name evidence="2" type="ORF">GCM10010218_22880</name>
</gene>
<evidence type="ECO:0000313" key="3">
    <source>
        <dbReference type="Proteomes" id="UP000638313"/>
    </source>
</evidence>
<dbReference type="EMBL" id="BNBD01000003">
    <property type="protein sequence ID" value="GHF40888.1"/>
    <property type="molecule type" value="Genomic_DNA"/>
</dbReference>
<dbReference type="PROSITE" id="PS50943">
    <property type="entry name" value="HTH_CROC1"/>
    <property type="match status" value="1"/>
</dbReference>
<accession>A0A919ECI8</accession>
<organism evidence="2 3">
    <name type="scientific">Streptomyces mashuensis</name>
    <dbReference type="NCBI Taxonomy" id="33904"/>
    <lineage>
        <taxon>Bacteria</taxon>
        <taxon>Bacillati</taxon>
        <taxon>Actinomycetota</taxon>
        <taxon>Actinomycetes</taxon>
        <taxon>Kitasatosporales</taxon>
        <taxon>Streptomycetaceae</taxon>
        <taxon>Streptomyces</taxon>
    </lineage>
</organism>
<evidence type="ECO:0000259" key="1">
    <source>
        <dbReference type="PROSITE" id="PS50943"/>
    </source>
</evidence>
<reference evidence="2" key="1">
    <citation type="journal article" date="2014" name="Int. J. Syst. Evol. Microbiol.">
        <title>Complete genome sequence of Corynebacterium casei LMG S-19264T (=DSM 44701T), isolated from a smear-ripened cheese.</title>
        <authorList>
            <consortium name="US DOE Joint Genome Institute (JGI-PGF)"/>
            <person name="Walter F."/>
            <person name="Albersmeier A."/>
            <person name="Kalinowski J."/>
            <person name="Ruckert C."/>
        </authorList>
    </citation>
    <scope>NUCLEOTIDE SEQUENCE</scope>
    <source>
        <strain evidence="2">JCM 4059</strain>
    </source>
</reference>
<dbReference type="Proteomes" id="UP000638313">
    <property type="component" value="Unassembled WGS sequence"/>
</dbReference>
<comment type="caution">
    <text evidence="2">The sequence shown here is derived from an EMBL/GenBank/DDBJ whole genome shotgun (WGS) entry which is preliminary data.</text>
</comment>
<dbReference type="InterPro" id="IPR010982">
    <property type="entry name" value="Lambda_DNA-bd_dom_sf"/>
</dbReference>
<dbReference type="InterPro" id="IPR001387">
    <property type="entry name" value="Cro/C1-type_HTH"/>
</dbReference>
<feature type="domain" description="HTH cro/C1-type" evidence="1">
    <location>
        <begin position="16"/>
        <end position="69"/>
    </location>
</feature>
<proteinExistence type="predicted"/>
<evidence type="ECO:0000313" key="2">
    <source>
        <dbReference type="EMBL" id="GHF40888.1"/>
    </source>
</evidence>
<name>A0A919ECI8_9ACTN</name>
<dbReference type="AlphaFoldDB" id="A0A919ECI8"/>
<protein>
    <submittedName>
        <fullName evidence="2">Transcriptional regulator</fullName>
    </submittedName>
</protein>
<reference evidence="2" key="2">
    <citation type="submission" date="2020-09" db="EMBL/GenBank/DDBJ databases">
        <authorList>
            <person name="Sun Q."/>
            <person name="Ohkuma M."/>
        </authorList>
    </citation>
    <scope>NUCLEOTIDE SEQUENCE</scope>
    <source>
        <strain evidence="2">JCM 4059</strain>
    </source>
</reference>
<dbReference type="RefSeq" id="WP_190129378.1">
    <property type="nucleotide sequence ID" value="NZ_BNBD01000003.1"/>
</dbReference>
<dbReference type="Pfam" id="PF13560">
    <property type="entry name" value="HTH_31"/>
    <property type="match status" value="1"/>
</dbReference>
<dbReference type="GO" id="GO:0003677">
    <property type="term" value="F:DNA binding"/>
    <property type="evidence" value="ECO:0007669"/>
    <property type="project" value="InterPro"/>
</dbReference>
<dbReference type="Pfam" id="PF19054">
    <property type="entry name" value="DUF5753"/>
    <property type="match status" value="1"/>
</dbReference>
<dbReference type="SUPFAM" id="SSF47413">
    <property type="entry name" value="lambda repressor-like DNA-binding domains"/>
    <property type="match status" value="1"/>
</dbReference>
<dbReference type="InterPro" id="IPR043917">
    <property type="entry name" value="DUF5753"/>
</dbReference>
<keyword evidence="3" id="KW-1185">Reference proteome</keyword>
<dbReference type="Gene3D" id="1.10.260.40">
    <property type="entry name" value="lambda repressor-like DNA-binding domains"/>
    <property type="match status" value="1"/>
</dbReference>
<dbReference type="CDD" id="cd00093">
    <property type="entry name" value="HTH_XRE"/>
    <property type="match status" value="1"/>
</dbReference>